<gene>
    <name evidence="4" type="ORF">ACFFUV_08070</name>
</gene>
<dbReference type="PANTHER" id="PTHR33937">
    <property type="entry name" value="IRON-MOLYBDENUM PROTEIN-RELATED-RELATED"/>
    <property type="match status" value="1"/>
</dbReference>
<dbReference type="CDD" id="cd00853">
    <property type="entry name" value="NifX"/>
    <property type="match status" value="1"/>
</dbReference>
<protein>
    <submittedName>
        <fullName evidence="4">NifB/NifX family molybdenum-iron cluster-binding protein</fullName>
    </submittedName>
</protein>
<reference evidence="4 5" key="1">
    <citation type="submission" date="2024-09" db="EMBL/GenBank/DDBJ databases">
        <authorList>
            <person name="Sun Q."/>
            <person name="Mori K."/>
        </authorList>
    </citation>
    <scope>NUCLEOTIDE SEQUENCE [LARGE SCALE GENOMIC DNA]</scope>
    <source>
        <strain evidence="4 5">CECT 8064</strain>
    </source>
</reference>
<proteinExistence type="inferred from homology"/>
<comment type="similarity">
    <text evidence="1">Belongs to the NifX/NifY family.</text>
</comment>
<name>A0ABV5HMJ0_9VIBR</name>
<evidence type="ECO:0000256" key="1">
    <source>
        <dbReference type="ARBA" id="ARBA00010285"/>
    </source>
</evidence>
<organism evidence="4 5">
    <name type="scientific">Vibrio olivae</name>
    <dbReference type="NCBI Taxonomy" id="1243002"/>
    <lineage>
        <taxon>Bacteria</taxon>
        <taxon>Pseudomonadati</taxon>
        <taxon>Pseudomonadota</taxon>
        <taxon>Gammaproteobacteria</taxon>
        <taxon>Vibrionales</taxon>
        <taxon>Vibrionaceae</taxon>
        <taxon>Vibrio</taxon>
    </lineage>
</organism>
<comment type="caution">
    <text evidence="4">The sequence shown here is derived from an EMBL/GenBank/DDBJ whole genome shotgun (WGS) entry which is preliminary data.</text>
</comment>
<evidence type="ECO:0000259" key="3">
    <source>
        <dbReference type="Pfam" id="PF02579"/>
    </source>
</evidence>
<feature type="domain" description="Dinitrogenase iron-molybdenum cofactor biosynthesis" evidence="3">
    <location>
        <begin position="31"/>
        <end position="120"/>
    </location>
</feature>
<dbReference type="Proteomes" id="UP001589645">
    <property type="component" value="Unassembled WGS sequence"/>
</dbReference>
<dbReference type="InterPro" id="IPR034169">
    <property type="entry name" value="NifX-like"/>
</dbReference>
<evidence type="ECO:0000313" key="4">
    <source>
        <dbReference type="EMBL" id="MFB9134937.1"/>
    </source>
</evidence>
<keyword evidence="2" id="KW-0535">Nitrogen fixation</keyword>
<dbReference type="InterPro" id="IPR036105">
    <property type="entry name" value="DiNase_FeMo-co_biosyn_sf"/>
</dbReference>
<dbReference type="Pfam" id="PF02579">
    <property type="entry name" value="Nitro_FeMo-Co"/>
    <property type="match status" value="1"/>
</dbReference>
<evidence type="ECO:0000256" key="2">
    <source>
        <dbReference type="ARBA" id="ARBA00023231"/>
    </source>
</evidence>
<accession>A0ABV5HMJ0</accession>
<keyword evidence="5" id="KW-1185">Reference proteome</keyword>
<dbReference type="InterPro" id="IPR003731">
    <property type="entry name" value="Di-Nase_FeMo-co_biosynth"/>
</dbReference>
<sequence>MTVRKLHLETASDAPFNPVLKVAFATHSRLMIDEHFGHARTFLIYGVDYSGHQLLDAVEFTDELAQGHNRLPDKINLLKECDAVFCNACGASALRQLLAKQIFPIRVDEGVSISESLQQIGQELNQKPAGWMMRALKSEQRGDDSSSYLDSLLDEPW</sequence>
<dbReference type="EMBL" id="JBHMEP010000001">
    <property type="protein sequence ID" value="MFB9134937.1"/>
    <property type="molecule type" value="Genomic_DNA"/>
</dbReference>
<dbReference type="RefSeq" id="WP_390191077.1">
    <property type="nucleotide sequence ID" value="NZ_JBHMEP010000001.1"/>
</dbReference>
<evidence type="ECO:0000313" key="5">
    <source>
        <dbReference type="Proteomes" id="UP001589645"/>
    </source>
</evidence>
<dbReference type="InterPro" id="IPR051840">
    <property type="entry name" value="NifX/NifY_domain"/>
</dbReference>
<dbReference type="SUPFAM" id="SSF53146">
    <property type="entry name" value="Nitrogenase accessory factor-like"/>
    <property type="match status" value="1"/>
</dbReference>
<dbReference type="PANTHER" id="PTHR33937:SF1">
    <property type="entry name" value="IRON-MOLIBDENUM COFACTOR PROCESSING PROTEIN"/>
    <property type="match status" value="1"/>
</dbReference>
<dbReference type="Gene3D" id="3.30.420.130">
    <property type="entry name" value="Dinitrogenase iron-molybdenum cofactor biosynthesis domain"/>
    <property type="match status" value="1"/>
</dbReference>